<proteinExistence type="predicted"/>
<dbReference type="RefSeq" id="WP_189939723.1">
    <property type="nucleotide sequence ID" value="NZ_BMSX01000011.1"/>
</dbReference>
<evidence type="ECO:0000313" key="2">
    <source>
        <dbReference type="Proteomes" id="UP000658320"/>
    </source>
</evidence>
<sequence length="192" mass="21610">MGADVHGFVECRATHRVLDPEDAGGWAAAIDLDLLYAGRSYDAFGCLFGVRNHAGFRPLAADRGLPDDVSAEARHAHDAWGRDAHSASWIGWAELSRVDWDEPAERVDERVHEYRRGADGGWILRGKASKRLRDRPAETEWTEGDTLFRVTRTTRRDAVPQDGDWAPVWAVMRTLAAVHGEEHVRLVVWFDN</sequence>
<comment type="caution">
    <text evidence="1">The sequence shown here is derived from an EMBL/GenBank/DDBJ whole genome shotgun (WGS) entry which is preliminary data.</text>
</comment>
<name>A0A918CJB4_9ACTN</name>
<dbReference type="Proteomes" id="UP000658320">
    <property type="component" value="Unassembled WGS sequence"/>
</dbReference>
<dbReference type="EMBL" id="BMSX01000011">
    <property type="protein sequence ID" value="GGR26001.1"/>
    <property type="molecule type" value="Genomic_DNA"/>
</dbReference>
<dbReference type="AlphaFoldDB" id="A0A918CJB4"/>
<reference evidence="1" key="2">
    <citation type="submission" date="2020-09" db="EMBL/GenBank/DDBJ databases">
        <authorList>
            <person name="Sun Q."/>
            <person name="Ohkuma M."/>
        </authorList>
    </citation>
    <scope>NUCLEOTIDE SEQUENCE</scope>
    <source>
        <strain evidence="1">JCM 4346</strain>
    </source>
</reference>
<protein>
    <submittedName>
        <fullName evidence="1">Uncharacterized protein</fullName>
    </submittedName>
</protein>
<organism evidence="1 2">
    <name type="scientific">Streptomyces aurantiogriseus</name>
    <dbReference type="NCBI Taxonomy" id="66870"/>
    <lineage>
        <taxon>Bacteria</taxon>
        <taxon>Bacillati</taxon>
        <taxon>Actinomycetota</taxon>
        <taxon>Actinomycetes</taxon>
        <taxon>Kitasatosporales</taxon>
        <taxon>Streptomycetaceae</taxon>
        <taxon>Streptomyces</taxon>
    </lineage>
</organism>
<accession>A0A918CJB4</accession>
<evidence type="ECO:0000313" key="1">
    <source>
        <dbReference type="EMBL" id="GGR26001.1"/>
    </source>
</evidence>
<gene>
    <name evidence="1" type="ORF">GCM10010251_47700</name>
</gene>
<reference evidence="1" key="1">
    <citation type="journal article" date="2014" name="Int. J. Syst. Evol. Microbiol.">
        <title>Complete genome sequence of Corynebacterium casei LMG S-19264T (=DSM 44701T), isolated from a smear-ripened cheese.</title>
        <authorList>
            <consortium name="US DOE Joint Genome Institute (JGI-PGF)"/>
            <person name="Walter F."/>
            <person name="Albersmeier A."/>
            <person name="Kalinowski J."/>
            <person name="Ruckert C."/>
        </authorList>
    </citation>
    <scope>NUCLEOTIDE SEQUENCE</scope>
    <source>
        <strain evidence="1">JCM 4346</strain>
    </source>
</reference>
<keyword evidence="2" id="KW-1185">Reference proteome</keyword>